<evidence type="ECO:0000256" key="5">
    <source>
        <dbReference type="NCBIfam" id="TIGR00205"/>
    </source>
</evidence>
<dbReference type="GO" id="GO:0003774">
    <property type="term" value="F:cytoskeletal motor activity"/>
    <property type="evidence" value="ECO:0007669"/>
    <property type="project" value="InterPro"/>
</dbReference>
<evidence type="ECO:0000256" key="1">
    <source>
        <dbReference type="ARBA" id="ARBA00004117"/>
    </source>
</evidence>
<dbReference type="HAMAP" id="MF_00724">
    <property type="entry name" value="FliE"/>
    <property type="match status" value="1"/>
</dbReference>
<dbReference type="PRINTS" id="PR01006">
    <property type="entry name" value="FLGHOOKFLIE"/>
</dbReference>
<dbReference type="OrthoDB" id="8909229at2"/>
<accession>A0A2T0XD84</accession>
<dbReference type="NCBIfam" id="TIGR00205">
    <property type="entry name" value="fliE"/>
    <property type="match status" value="1"/>
</dbReference>
<comment type="subcellular location">
    <subcellularLocation>
        <location evidence="1 4">Bacterial flagellum basal body</location>
    </subcellularLocation>
</comment>
<protein>
    <recommendedName>
        <fullName evidence="4 5">Flagellar hook-basal body complex protein FliE</fullName>
    </recommendedName>
</protein>
<organism evidence="6 7">
    <name type="scientific">Jezberella montanilacus</name>
    <dbReference type="NCBI Taxonomy" id="323426"/>
    <lineage>
        <taxon>Bacteria</taxon>
        <taxon>Pseudomonadati</taxon>
        <taxon>Pseudomonadota</taxon>
        <taxon>Betaproteobacteria</taxon>
        <taxon>Burkholderiales</taxon>
        <taxon>Alcaligenaceae</taxon>
        <taxon>Jezberella</taxon>
    </lineage>
</organism>
<dbReference type="PANTHER" id="PTHR34653">
    <property type="match status" value="1"/>
</dbReference>
<dbReference type="GO" id="GO:0009425">
    <property type="term" value="C:bacterial-type flagellum basal body"/>
    <property type="evidence" value="ECO:0007669"/>
    <property type="project" value="UniProtKB-SubCell"/>
</dbReference>
<dbReference type="GO" id="GO:0071973">
    <property type="term" value="P:bacterial-type flagellum-dependent cell motility"/>
    <property type="evidence" value="ECO:0007669"/>
    <property type="project" value="InterPro"/>
</dbReference>
<sequence length="128" mass="13364">MNVGGIGTDQIQSMLAQLRNIGSQASAPASAAAVSPLASPLANPITTGGVQPSSVVDFSKILQGSLNQIKGYQDESQNLGQRFTMGDSSVSLSDVMMASQKASLSMQTAVQVRNKLVSAYQTIMNMQI</sequence>
<dbReference type="Proteomes" id="UP000238308">
    <property type="component" value="Unassembled WGS sequence"/>
</dbReference>
<dbReference type="EMBL" id="PVTV01000016">
    <property type="protein sequence ID" value="PRY96904.1"/>
    <property type="molecule type" value="Genomic_DNA"/>
</dbReference>
<dbReference type="AlphaFoldDB" id="A0A2T0XD84"/>
<evidence type="ECO:0000313" key="7">
    <source>
        <dbReference type="Proteomes" id="UP000238308"/>
    </source>
</evidence>
<comment type="similarity">
    <text evidence="2 4">Belongs to the FliE family.</text>
</comment>
<gene>
    <name evidence="4" type="primary">fliE</name>
    <name evidence="6" type="ORF">BCM14_2663</name>
</gene>
<dbReference type="InterPro" id="IPR001624">
    <property type="entry name" value="FliE"/>
</dbReference>
<keyword evidence="6" id="KW-0969">Cilium</keyword>
<comment type="caution">
    <text evidence="6">The sequence shown here is derived from an EMBL/GenBank/DDBJ whole genome shotgun (WGS) entry which is preliminary data.</text>
</comment>
<dbReference type="RefSeq" id="WP_106228481.1">
    <property type="nucleotide sequence ID" value="NZ_PVTV01000016.1"/>
</dbReference>
<evidence type="ECO:0000256" key="2">
    <source>
        <dbReference type="ARBA" id="ARBA00009272"/>
    </source>
</evidence>
<keyword evidence="6" id="KW-0966">Cell projection</keyword>
<keyword evidence="6" id="KW-0282">Flagellum</keyword>
<name>A0A2T0XD84_9BURK</name>
<reference evidence="6 7" key="1">
    <citation type="submission" date="2018-03" db="EMBL/GenBank/DDBJ databases">
        <title>Genomic Encyclopedia of Type Strains, Phase III (KMG-III): the genomes of soil and plant-associated and newly described type strains.</title>
        <authorList>
            <person name="Whitman W."/>
        </authorList>
    </citation>
    <scope>NUCLEOTIDE SEQUENCE [LARGE SCALE GENOMIC DNA]</scope>
    <source>
        <strain evidence="6 7">MWH-P2sevCIIIb</strain>
    </source>
</reference>
<evidence type="ECO:0000256" key="4">
    <source>
        <dbReference type="HAMAP-Rule" id="MF_00724"/>
    </source>
</evidence>
<evidence type="ECO:0000313" key="6">
    <source>
        <dbReference type="EMBL" id="PRY96904.1"/>
    </source>
</evidence>
<dbReference type="GO" id="GO:0005198">
    <property type="term" value="F:structural molecule activity"/>
    <property type="evidence" value="ECO:0007669"/>
    <property type="project" value="UniProtKB-UniRule"/>
</dbReference>
<evidence type="ECO:0000256" key="3">
    <source>
        <dbReference type="ARBA" id="ARBA00023143"/>
    </source>
</evidence>
<proteinExistence type="inferred from homology"/>
<keyword evidence="7" id="KW-1185">Reference proteome</keyword>
<dbReference type="Pfam" id="PF02049">
    <property type="entry name" value="FliE"/>
    <property type="match status" value="1"/>
</dbReference>
<keyword evidence="3 4" id="KW-0975">Bacterial flagellum</keyword>
<dbReference type="PANTHER" id="PTHR34653:SF1">
    <property type="entry name" value="FLAGELLAR HOOK-BASAL BODY COMPLEX PROTEIN FLIE"/>
    <property type="match status" value="1"/>
</dbReference>